<dbReference type="RefSeq" id="WP_218105314.1">
    <property type="nucleotide sequence ID" value="NZ_FMHV01000002.1"/>
</dbReference>
<keyword evidence="3 4" id="KW-0418">Kinase</keyword>
<keyword evidence="6" id="KW-1185">Reference proteome</keyword>
<dbReference type="Gene3D" id="3.90.1510.10">
    <property type="entry name" value="Glycerate kinase, domain 2"/>
    <property type="match status" value="1"/>
</dbReference>
<dbReference type="AlphaFoldDB" id="A0A1C6T2U7"/>
<evidence type="ECO:0000313" key="6">
    <source>
        <dbReference type="Proteomes" id="UP000199413"/>
    </source>
</evidence>
<dbReference type="SUPFAM" id="SSF110738">
    <property type="entry name" value="Glycerate kinase I"/>
    <property type="match status" value="1"/>
</dbReference>
<evidence type="ECO:0000256" key="3">
    <source>
        <dbReference type="ARBA" id="ARBA00022777"/>
    </source>
</evidence>
<name>A0A1C6T2U7_9ACTN</name>
<dbReference type="PANTHER" id="PTHR21599">
    <property type="entry name" value="GLYCERATE KINASE"/>
    <property type="match status" value="1"/>
</dbReference>
<dbReference type="GO" id="GO:0031388">
    <property type="term" value="P:organic acid phosphorylation"/>
    <property type="evidence" value="ECO:0007669"/>
    <property type="project" value="UniProtKB-UniRule"/>
</dbReference>
<evidence type="ECO:0000256" key="1">
    <source>
        <dbReference type="ARBA" id="ARBA00006284"/>
    </source>
</evidence>
<dbReference type="InterPro" id="IPR018197">
    <property type="entry name" value="Glycerate_kinase_RE-like"/>
</dbReference>
<protein>
    <submittedName>
        <fullName evidence="5">Glycerate kinase</fullName>
    </submittedName>
</protein>
<proteinExistence type="inferred from homology"/>
<evidence type="ECO:0000256" key="4">
    <source>
        <dbReference type="PIRNR" id="PIRNR006078"/>
    </source>
</evidence>
<organism evidence="5 6">
    <name type="scientific">Micromonospora rhizosphaerae</name>
    <dbReference type="NCBI Taxonomy" id="568872"/>
    <lineage>
        <taxon>Bacteria</taxon>
        <taxon>Bacillati</taxon>
        <taxon>Actinomycetota</taxon>
        <taxon>Actinomycetes</taxon>
        <taxon>Micromonosporales</taxon>
        <taxon>Micromonosporaceae</taxon>
        <taxon>Micromonospora</taxon>
    </lineage>
</organism>
<dbReference type="NCBIfam" id="TIGR00045">
    <property type="entry name" value="glycerate kinase"/>
    <property type="match status" value="1"/>
</dbReference>
<dbReference type="Proteomes" id="UP000199413">
    <property type="component" value="Unassembled WGS sequence"/>
</dbReference>
<dbReference type="PIRSF" id="PIRSF006078">
    <property type="entry name" value="GlxK"/>
    <property type="match status" value="1"/>
</dbReference>
<gene>
    <name evidence="5" type="ORF">GA0070624_5333</name>
</gene>
<dbReference type="Gene3D" id="3.40.50.10350">
    <property type="entry name" value="Glycerate kinase, domain 1"/>
    <property type="match status" value="1"/>
</dbReference>
<comment type="similarity">
    <text evidence="1 4">Belongs to the glycerate kinase type-1 family.</text>
</comment>
<dbReference type="InterPro" id="IPR004381">
    <property type="entry name" value="Glycerate_kinase"/>
</dbReference>
<evidence type="ECO:0000313" key="5">
    <source>
        <dbReference type="EMBL" id="SCL35705.1"/>
    </source>
</evidence>
<evidence type="ECO:0000256" key="2">
    <source>
        <dbReference type="ARBA" id="ARBA00022679"/>
    </source>
</evidence>
<dbReference type="PANTHER" id="PTHR21599:SF0">
    <property type="entry name" value="GLYCERATE KINASE"/>
    <property type="match status" value="1"/>
</dbReference>
<dbReference type="Pfam" id="PF02595">
    <property type="entry name" value="Gly_kinase"/>
    <property type="match status" value="1"/>
</dbReference>
<accession>A0A1C6T2U7</accession>
<dbReference type="GO" id="GO:0008887">
    <property type="term" value="F:glycerate kinase activity"/>
    <property type="evidence" value="ECO:0007669"/>
    <property type="project" value="UniProtKB-UniRule"/>
</dbReference>
<keyword evidence="2 4" id="KW-0808">Transferase</keyword>
<dbReference type="InterPro" id="IPR036129">
    <property type="entry name" value="Glycerate_kinase_sf"/>
</dbReference>
<sequence length="371" mass="37265">MACDKFKGSLTASQVMAAVTGGLRDVAPAVDVRSTLVADGGDGTLEAVRSAGFTLLPVTVTGPTGRPVDTHYATNGDTAVVEMADACGLVRLPGGELAPLTASSRGLGEVVGAVLDAGIRRIVIGVGGSASTDGGAGMLSALGARLLDDAGRDLRDGGGALSELTTVDLTGLHPGLAQAELTLASDVDNPLLGHRGAVAVFSAQKGAGWREQQLLERGLSRLAEVLTDHTGGDAAGLAGAGAAGGVGFAAQALLGARFQSGIEFLLQVIGFDEVVAGAALVVTGEGYLDRQTLSGKTPFGVATAARVAGAPVVAVCGGSDLDDADLADIGIKQVFRLSDLEPDLERCMSAAGPLLRQAARLVARRWLHPMS</sequence>
<dbReference type="STRING" id="568872.GA0070624_5333"/>
<reference evidence="6" key="1">
    <citation type="submission" date="2016-06" db="EMBL/GenBank/DDBJ databases">
        <authorList>
            <person name="Varghese N."/>
            <person name="Submissions Spin"/>
        </authorList>
    </citation>
    <scope>NUCLEOTIDE SEQUENCE [LARGE SCALE GENOMIC DNA]</scope>
    <source>
        <strain evidence="6">DSM 45431</strain>
    </source>
</reference>
<dbReference type="EMBL" id="FMHV01000002">
    <property type="protein sequence ID" value="SCL35705.1"/>
    <property type="molecule type" value="Genomic_DNA"/>
</dbReference>
<dbReference type="InterPro" id="IPR018193">
    <property type="entry name" value="Glyc_kinase_flavodox-like_fold"/>
</dbReference>